<evidence type="ECO:0000259" key="10">
    <source>
        <dbReference type="Pfam" id="PF01974"/>
    </source>
</evidence>
<dbReference type="GO" id="GO:0000214">
    <property type="term" value="C:tRNA-intron endonuclease complex"/>
    <property type="evidence" value="ECO:0007669"/>
    <property type="project" value="UniProtKB-UniRule"/>
</dbReference>
<dbReference type="PANTHER" id="PTHR21227">
    <property type="entry name" value="TRNA-SPLICING ENDONUCLEASE SUBUNIT SEN2"/>
    <property type="match status" value="1"/>
</dbReference>
<dbReference type="InterPro" id="IPR011856">
    <property type="entry name" value="tRNA_endonuc-like_dom_sf"/>
</dbReference>
<evidence type="ECO:0000256" key="2">
    <source>
        <dbReference type="ARBA" id="ARBA00012573"/>
    </source>
</evidence>
<accession>A0A1L0BB87</accession>
<feature type="active site" evidence="9">
    <location>
        <position position="301"/>
    </location>
</feature>
<dbReference type="GO" id="GO:0000379">
    <property type="term" value="P:tRNA-type intron splice site recognition and cleavage"/>
    <property type="evidence" value="ECO:0007669"/>
    <property type="project" value="TreeGrafter"/>
</dbReference>
<evidence type="ECO:0000256" key="8">
    <source>
        <dbReference type="PIRNR" id="PIRNR011789"/>
    </source>
</evidence>
<dbReference type="Proteomes" id="UP000182259">
    <property type="component" value="Chromosome I"/>
</dbReference>
<dbReference type="PIRSF" id="PIRSF011789">
    <property type="entry name" value="tRNA_splic_SEN2"/>
    <property type="match status" value="1"/>
</dbReference>
<protein>
    <recommendedName>
        <fullName evidence="7 8">tRNA-splicing endonuclease subunit Sen2</fullName>
        <ecNumber evidence="2 8">4.6.1.16</ecNumber>
    </recommendedName>
</protein>
<name>A0A1L0BB87_9ASCO</name>
<dbReference type="GO" id="GO:0000213">
    <property type="term" value="F:tRNA-intron lyase activity"/>
    <property type="evidence" value="ECO:0007669"/>
    <property type="project" value="UniProtKB-UniRule"/>
</dbReference>
<evidence type="ECO:0000313" key="11">
    <source>
        <dbReference type="EMBL" id="SGZ48892.1"/>
    </source>
</evidence>
<dbReference type="NCBIfam" id="TIGR00324">
    <property type="entry name" value="endA"/>
    <property type="match status" value="1"/>
</dbReference>
<dbReference type="InterPro" id="IPR016589">
    <property type="entry name" value="tRNA_splic_SEN2"/>
</dbReference>
<evidence type="ECO:0000256" key="5">
    <source>
        <dbReference type="ARBA" id="ARBA00054838"/>
    </source>
</evidence>
<evidence type="ECO:0000256" key="3">
    <source>
        <dbReference type="ARBA" id="ARBA00022694"/>
    </source>
</evidence>
<evidence type="ECO:0000313" key="12">
    <source>
        <dbReference type="Proteomes" id="UP000182259"/>
    </source>
</evidence>
<gene>
    <name evidence="11" type="ORF">SAMEA4029009_CIC11G00000000231</name>
</gene>
<evidence type="ECO:0000256" key="6">
    <source>
        <dbReference type="ARBA" id="ARBA00062061"/>
    </source>
</evidence>
<dbReference type="InterPro" id="IPR036167">
    <property type="entry name" value="tRNA_intron_Endo_cat-like_sf"/>
</dbReference>
<dbReference type="InterPro" id="IPR006677">
    <property type="entry name" value="tRNA_intron_Endonuc_cat-like"/>
</dbReference>
<dbReference type="EMBL" id="LT635764">
    <property type="protein sequence ID" value="SGZ48892.1"/>
    <property type="molecule type" value="Genomic_DNA"/>
</dbReference>
<reference evidence="11 12" key="1">
    <citation type="submission" date="2016-10" db="EMBL/GenBank/DDBJ databases">
        <authorList>
            <person name="de Groot N.N."/>
        </authorList>
    </citation>
    <scope>NUCLEOTIDE SEQUENCE [LARGE SCALE GENOMIC DNA]</scope>
    <source>
        <strain evidence="11 12">PYCC 4715</strain>
    </source>
</reference>
<dbReference type="FunFam" id="3.40.1350.10:FF:000011">
    <property type="entry name" value="tRNA-splicing endonuclease subunit Sen2"/>
    <property type="match status" value="1"/>
</dbReference>
<feature type="domain" description="tRNA intron endonuclease catalytic" evidence="10">
    <location>
        <begin position="263"/>
        <end position="341"/>
    </location>
</feature>
<dbReference type="GO" id="GO:0005737">
    <property type="term" value="C:cytoplasm"/>
    <property type="evidence" value="ECO:0007669"/>
    <property type="project" value="TreeGrafter"/>
</dbReference>
<dbReference type="InterPro" id="IPR006676">
    <property type="entry name" value="tRNA_splic"/>
</dbReference>
<dbReference type="EC" id="4.6.1.16" evidence="2 8"/>
<dbReference type="PANTHER" id="PTHR21227:SF0">
    <property type="entry name" value="TRNA-SPLICING ENDONUCLEASE SUBUNIT SEN2"/>
    <property type="match status" value="1"/>
</dbReference>
<comment type="subunit">
    <text evidence="6">Heterotetramer composed of SEN2, SEN15, SEN34 and SEN54. Interacts directly with SEN54.</text>
</comment>
<evidence type="ECO:0000256" key="4">
    <source>
        <dbReference type="ARBA" id="ARBA00023239"/>
    </source>
</evidence>
<dbReference type="SUPFAM" id="SSF53032">
    <property type="entry name" value="tRNA-intron endonuclease catalytic domain-like"/>
    <property type="match status" value="1"/>
</dbReference>
<comment type="function">
    <text evidence="5">Constitutes one of the two catalytic subunit of the tRNA-splicing endonuclease complex, a complex responsible for identification and cleavage of the splice sites in pre-tRNA. It cleaves pre-tRNA at the 5'- and 3'-splice sites to release the intron. The products are an intron and two tRNA half-molecules bearing 2',3'-cyclic phosphate and 5'-OH termini. There are no conserved sequences at the splice sites, but the intron is invariably located at the same site in the gene, placing the splice sites an invariant distance from the constant structural features of the tRNA body. This subunit may anchor the endonuclease complex to the nuclear membrane. Probably carries the active site for 5'-splice site cleavage.</text>
</comment>
<dbReference type="CDD" id="cd22363">
    <property type="entry name" value="tRNA-intron_lyase_C"/>
    <property type="match status" value="1"/>
</dbReference>
<proteinExistence type="inferred from homology"/>
<feature type="active site" evidence="9">
    <location>
        <position position="293"/>
    </location>
</feature>
<evidence type="ECO:0000256" key="1">
    <source>
        <dbReference type="ARBA" id="ARBA00008078"/>
    </source>
</evidence>
<keyword evidence="3 8" id="KW-0819">tRNA processing</keyword>
<comment type="similarity">
    <text evidence="1 8">Belongs to the tRNA-intron endonuclease family.</text>
</comment>
<organism evidence="11 12">
    <name type="scientific">Sungouiella intermedia</name>
    <dbReference type="NCBI Taxonomy" id="45354"/>
    <lineage>
        <taxon>Eukaryota</taxon>
        <taxon>Fungi</taxon>
        <taxon>Dikarya</taxon>
        <taxon>Ascomycota</taxon>
        <taxon>Saccharomycotina</taxon>
        <taxon>Pichiomycetes</taxon>
        <taxon>Metschnikowiaceae</taxon>
        <taxon>Sungouiella</taxon>
    </lineage>
</organism>
<evidence type="ECO:0000256" key="7">
    <source>
        <dbReference type="ARBA" id="ARBA00071058"/>
    </source>
</evidence>
<feature type="active site" evidence="9">
    <location>
        <position position="333"/>
    </location>
</feature>
<dbReference type="Gene3D" id="3.40.1350.10">
    <property type="match status" value="1"/>
</dbReference>
<dbReference type="GO" id="GO:0003676">
    <property type="term" value="F:nucleic acid binding"/>
    <property type="evidence" value="ECO:0007669"/>
    <property type="project" value="InterPro"/>
</dbReference>
<dbReference type="AlphaFoldDB" id="A0A1L0BB87"/>
<evidence type="ECO:0000256" key="9">
    <source>
        <dbReference type="PIRSR" id="PIRSR011789-1"/>
    </source>
</evidence>
<sequence length="385" mass="45389">MEKRKSRSLASIYRKPLPVSLSVDEEGQLPPLIVHNPLSWVYLLCQMARIYVQKPQQMSIPMIPVETYRSGGMVTFAVRQEADMEKLWKEGFFGKGTLSRSDPSWRQRVLRRLKLDSGTNSDVSNEEVTRVRREERKKFKELRSVSQKYEMMERQNKLADEDRTKWEQIKVQLEEMKNWKQDFKVEALEEEQIRKEDSQLLKNGSLKENLEFVQLQKVEVVFLSLMGVVKVTNNNNIRDLEKSLTFSQMLTLCCGKPHPQSKFMLEYVVYHHFRSLGWCTRSGIKFGCDFLLYKRGPPFMHAEYGVMVINSDRQWKSWEDFMAVSRVVGGVRKTMVLVFVESPLAEQFNRVYRDDMEETDFVGLLSMYKVTEMISKRWLPSRTRD</sequence>
<dbReference type="Pfam" id="PF01974">
    <property type="entry name" value="tRNA_int_endo"/>
    <property type="match status" value="1"/>
</dbReference>
<keyword evidence="4 8" id="KW-0456">Lyase</keyword>